<dbReference type="PANTHER" id="PTHR42928">
    <property type="entry name" value="TRICARBOXYLATE-BINDING PROTEIN"/>
    <property type="match status" value="1"/>
</dbReference>
<dbReference type="Pfam" id="PF03401">
    <property type="entry name" value="TctC"/>
    <property type="match status" value="1"/>
</dbReference>
<evidence type="ECO:0000313" key="4">
    <source>
        <dbReference type="Proteomes" id="UP001139447"/>
    </source>
</evidence>
<name>A0A9X1VUD9_9BURK</name>
<dbReference type="CDD" id="cd13578">
    <property type="entry name" value="PBP2_Bug27"/>
    <property type="match status" value="1"/>
</dbReference>
<evidence type="ECO:0000256" key="2">
    <source>
        <dbReference type="SAM" id="SignalP"/>
    </source>
</evidence>
<feature type="chain" id="PRO_5040975326" evidence="2">
    <location>
        <begin position="31"/>
        <end position="327"/>
    </location>
</feature>
<dbReference type="InterPro" id="IPR006311">
    <property type="entry name" value="TAT_signal"/>
</dbReference>
<gene>
    <name evidence="3" type="ORF">MMF98_12465</name>
</gene>
<dbReference type="Gene3D" id="3.40.190.10">
    <property type="entry name" value="Periplasmic binding protein-like II"/>
    <property type="match status" value="1"/>
</dbReference>
<dbReference type="Gene3D" id="3.40.190.150">
    <property type="entry name" value="Bordetella uptake gene, domain 1"/>
    <property type="match status" value="1"/>
</dbReference>
<dbReference type="PIRSF" id="PIRSF017082">
    <property type="entry name" value="YflP"/>
    <property type="match status" value="1"/>
</dbReference>
<comment type="similarity">
    <text evidence="1">Belongs to the UPF0065 (bug) family.</text>
</comment>
<feature type="signal peptide" evidence="2">
    <location>
        <begin position="1"/>
        <end position="30"/>
    </location>
</feature>
<keyword evidence="4" id="KW-1185">Reference proteome</keyword>
<keyword evidence="2" id="KW-0732">Signal</keyword>
<reference evidence="3" key="1">
    <citation type="submission" date="2022-03" db="EMBL/GenBank/DDBJ databases">
        <authorList>
            <person name="Woo C.Y."/>
        </authorList>
    </citation>
    <scope>NUCLEOTIDE SEQUENCE</scope>
    <source>
        <strain evidence="3">CYS-02</strain>
    </source>
</reference>
<dbReference type="RefSeq" id="WP_243306592.1">
    <property type="nucleotide sequence ID" value="NZ_JALGBI010000001.1"/>
</dbReference>
<dbReference type="InterPro" id="IPR042100">
    <property type="entry name" value="Bug_dom1"/>
</dbReference>
<dbReference type="AlphaFoldDB" id="A0A9X1VUD9"/>
<evidence type="ECO:0000313" key="3">
    <source>
        <dbReference type="EMBL" id="MCJ0764021.1"/>
    </source>
</evidence>
<comment type="caution">
    <text evidence="3">The sequence shown here is derived from an EMBL/GenBank/DDBJ whole genome shotgun (WGS) entry which is preliminary data.</text>
</comment>
<proteinExistence type="inferred from homology"/>
<protein>
    <submittedName>
        <fullName evidence="3">Tripartite tricarboxylate transporter substrate binding protein</fullName>
    </submittedName>
</protein>
<evidence type="ECO:0000256" key="1">
    <source>
        <dbReference type="ARBA" id="ARBA00006987"/>
    </source>
</evidence>
<organism evidence="3 4">
    <name type="scientific">Variovorax terrae</name>
    <dbReference type="NCBI Taxonomy" id="2923278"/>
    <lineage>
        <taxon>Bacteria</taxon>
        <taxon>Pseudomonadati</taxon>
        <taxon>Pseudomonadota</taxon>
        <taxon>Betaproteobacteria</taxon>
        <taxon>Burkholderiales</taxon>
        <taxon>Comamonadaceae</taxon>
        <taxon>Variovorax</taxon>
    </lineage>
</organism>
<dbReference type="Proteomes" id="UP001139447">
    <property type="component" value="Unassembled WGS sequence"/>
</dbReference>
<sequence length="327" mass="34366">MNEFRLTRRQPLRFGLAAAALALAGPALHAQTWPAKPIQIVVPFPAGGIVDNVARAMLPKLTTSLGQPLVIDNKAGAGGSIGTAQVAKAKADGYTLLMAFDTHVVNPMLYKLSFDSEKDLTPVALVGTSPLIVVVPKDSPANSLKELVAMAKSKPGVLNFASTGAGSSNQLAAELFKTTAGVEMTHVPYKGGAPAITDVLGGRVDVMFVSAPSVLTHIKAGTMKALAVTTRERIAQLPEVPTVGETYPGYEVQSWVGMLAPGKTPPDIVKRLNAEVRAALQVPETKALLQAQALRLASGGPEDFGHFLQVEGERWGAVIRKANIKVD</sequence>
<dbReference type="InterPro" id="IPR005064">
    <property type="entry name" value="BUG"/>
</dbReference>
<dbReference type="EMBL" id="JALGBI010000001">
    <property type="protein sequence ID" value="MCJ0764021.1"/>
    <property type="molecule type" value="Genomic_DNA"/>
</dbReference>
<accession>A0A9X1VUD9</accession>
<dbReference type="PANTHER" id="PTHR42928:SF5">
    <property type="entry name" value="BLR1237 PROTEIN"/>
    <property type="match status" value="1"/>
</dbReference>
<dbReference type="PROSITE" id="PS51318">
    <property type="entry name" value="TAT"/>
    <property type="match status" value="1"/>
</dbReference>
<dbReference type="SUPFAM" id="SSF53850">
    <property type="entry name" value="Periplasmic binding protein-like II"/>
    <property type="match status" value="1"/>
</dbReference>